<feature type="domain" description="DUF4136" evidence="1">
    <location>
        <begin position="26"/>
        <end position="175"/>
    </location>
</feature>
<proteinExistence type="predicted"/>
<protein>
    <recommendedName>
        <fullName evidence="1">DUF4136 domain-containing protein</fullName>
    </recommendedName>
</protein>
<name>A0A381QLF6_9ZZZZ</name>
<reference evidence="2" key="1">
    <citation type="submission" date="2018-05" db="EMBL/GenBank/DDBJ databases">
        <authorList>
            <person name="Lanie J.A."/>
            <person name="Ng W.-L."/>
            <person name="Kazmierczak K.M."/>
            <person name="Andrzejewski T.M."/>
            <person name="Davidsen T.M."/>
            <person name="Wayne K.J."/>
            <person name="Tettelin H."/>
            <person name="Glass J.I."/>
            <person name="Rusch D."/>
            <person name="Podicherti R."/>
            <person name="Tsui H.-C.T."/>
            <person name="Winkler M.E."/>
        </authorList>
    </citation>
    <scope>NUCLEOTIDE SEQUENCE</scope>
</reference>
<dbReference type="EMBL" id="UINC01001417">
    <property type="protein sequence ID" value="SUZ80196.1"/>
    <property type="molecule type" value="Genomic_DNA"/>
</dbReference>
<dbReference type="AlphaFoldDB" id="A0A381QLF6"/>
<evidence type="ECO:0000313" key="2">
    <source>
        <dbReference type="EMBL" id="SUZ80196.1"/>
    </source>
</evidence>
<organism evidence="2">
    <name type="scientific">marine metagenome</name>
    <dbReference type="NCBI Taxonomy" id="408172"/>
    <lineage>
        <taxon>unclassified sequences</taxon>
        <taxon>metagenomes</taxon>
        <taxon>ecological metagenomes</taxon>
    </lineage>
</organism>
<evidence type="ECO:0000259" key="1">
    <source>
        <dbReference type="Pfam" id="PF13590"/>
    </source>
</evidence>
<dbReference type="Gene3D" id="3.30.160.670">
    <property type="match status" value="1"/>
</dbReference>
<dbReference type="Pfam" id="PF13590">
    <property type="entry name" value="DUF4136"/>
    <property type="match status" value="1"/>
</dbReference>
<dbReference type="InterPro" id="IPR025411">
    <property type="entry name" value="DUF4136"/>
</dbReference>
<gene>
    <name evidence="2" type="ORF">METZ01_LOCUS33050</name>
</gene>
<accession>A0A381QLF6</accession>
<sequence length="182" mass="21130">MKIFSQYILFLFILGLSLNSCNSIRVYSDFDSDIDFNSYQSFAFYKTGIDKVEISDIDKKRILKSIEKNLIQKGMVISESPDLLINISTKSSENIYIDNSYYSPYYSGWYPYYGRNYRRVSHTTSEGVLYIDIIDTKSKQLVWQGKGIGFLSSNRMNRDELVEGYVNKILSVYPPQEEDSVN</sequence>